<evidence type="ECO:0000256" key="1">
    <source>
        <dbReference type="ARBA" id="ARBA00023015"/>
    </source>
</evidence>
<feature type="DNA-binding region" description="H-T-H motif" evidence="4">
    <location>
        <begin position="38"/>
        <end position="57"/>
    </location>
</feature>
<evidence type="ECO:0000259" key="6">
    <source>
        <dbReference type="PROSITE" id="PS50977"/>
    </source>
</evidence>
<keyword evidence="5" id="KW-0175">Coiled coil</keyword>
<dbReference type="Pfam" id="PF00440">
    <property type="entry name" value="TetR_N"/>
    <property type="match status" value="1"/>
</dbReference>
<protein>
    <submittedName>
        <fullName evidence="7">Transcriptional regulator, TetR family</fullName>
    </submittedName>
</protein>
<evidence type="ECO:0000313" key="7">
    <source>
        <dbReference type="EMBL" id="SIN82607.1"/>
    </source>
</evidence>
<dbReference type="PANTHER" id="PTHR30055:SF234">
    <property type="entry name" value="HTH-TYPE TRANSCRIPTIONAL REGULATOR BETI"/>
    <property type="match status" value="1"/>
</dbReference>
<dbReference type="PROSITE" id="PS50977">
    <property type="entry name" value="HTH_TETR_2"/>
    <property type="match status" value="1"/>
</dbReference>
<dbReference type="EMBL" id="FSQW01000002">
    <property type="protein sequence ID" value="SIN82607.1"/>
    <property type="molecule type" value="Genomic_DNA"/>
</dbReference>
<feature type="domain" description="HTH tetR-type" evidence="6">
    <location>
        <begin position="15"/>
        <end position="75"/>
    </location>
</feature>
<organism evidence="7 8">
    <name type="scientific">Parasphingorhabdus marina DSM 22363</name>
    <dbReference type="NCBI Taxonomy" id="1123272"/>
    <lineage>
        <taxon>Bacteria</taxon>
        <taxon>Pseudomonadati</taxon>
        <taxon>Pseudomonadota</taxon>
        <taxon>Alphaproteobacteria</taxon>
        <taxon>Sphingomonadales</taxon>
        <taxon>Sphingomonadaceae</taxon>
        <taxon>Parasphingorhabdus</taxon>
    </lineage>
</organism>
<dbReference type="InterPro" id="IPR009057">
    <property type="entry name" value="Homeodomain-like_sf"/>
</dbReference>
<keyword evidence="3" id="KW-0804">Transcription</keyword>
<gene>
    <name evidence="7" type="ORF">SAMN02745824_1929</name>
</gene>
<dbReference type="InterPro" id="IPR001647">
    <property type="entry name" value="HTH_TetR"/>
</dbReference>
<dbReference type="OrthoDB" id="155497at2"/>
<evidence type="ECO:0000256" key="3">
    <source>
        <dbReference type="ARBA" id="ARBA00023163"/>
    </source>
</evidence>
<dbReference type="InterPro" id="IPR050109">
    <property type="entry name" value="HTH-type_TetR-like_transc_reg"/>
</dbReference>
<dbReference type="RefSeq" id="WP_074205045.1">
    <property type="nucleotide sequence ID" value="NZ_FSQW01000002.1"/>
</dbReference>
<proteinExistence type="predicted"/>
<dbReference type="PRINTS" id="PR00455">
    <property type="entry name" value="HTHTETR"/>
</dbReference>
<keyword evidence="2 4" id="KW-0238">DNA-binding</keyword>
<dbReference type="STRING" id="1123272.SAMN02745824_1929"/>
<keyword evidence="8" id="KW-1185">Reference proteome</keyword>
<evidence type="ECO:0000256" key="2">
    <source>
        <dbReference type="ARBA" id="ARBA00023125"/>
    </source>
</evidence>
<reference evidence="8" key="1">
    <citation type="submission" date="2016-11" db="EMBL/GenBank/DDBJ databases">
        <authorList>
            <person name="Varghese N."/>
            <person name="Submissions S."/>
        </authorList>
    </citation>
    <scope>NUCLEOTIDE SEQUENCE [LARGE SCALE GENOMIC DNA]</scope>
    <source>
        <strain evidence="8">DSM 22363</strain>
    </source>
</reference>
<keyword evidence="1" id="KW-0805">Transcription regulation</keyword>
<evidence type="ECO:0000256" key="4">
    <source>
        <dbReference type="PROSITE-ProRule" id="PRU00335"/>
    </source>
</evidence>
<accession>A0A1N6EI37</accession>
<dbReference type="GO" id="GO:0003700">
    <property type="term" value="F:DNA-binding transcription factor activity"/>
    <property type="evidence" value="ECO:0007669"/>
    <property type="project" value="TreeGrafter"/>
</dbReference>
<dbReference type="SUPFAM" id="SSF46689">
    <property type="entry name" value="Homeodomain-like"/>
    <property type="match status" value="1"/>
</dbReference>
<sequence>MNDPTPVKRRRLSPEKRKELILDHTAEMIAREGVAALSMDRIAKEAGISKSLVYTYYDNLTELLRTLLRREMKRLRQLQQQEAEAAETFEQLVRGVTHQYLKYIEERGLIIERLQTEPSVAGGSDPTQFSREAAVEYLAELVETNFDVPYEIAHAATDISFGLPATAGAYYLHHSMSREDIENITVTMILGTFAALKNEHGIRFRKLKRR</sequence>
<feature type="coiled-coil region" evidence="5">
    <location>
        <begin position="61"/>
        <end position="88"/>
    </location>
</feature>
<evidence type="ECO:0000256" key="5">
    <source>
        <dbReference type="SAM" id="Coils"/>
    </source>
</evidence>
<dbReference type="Proteomes" id="UP000185192">
    <property type="component" value="Unassembled WGS sequence"/>
</dbReference>
<dbReference type="AlphaFoldDB" id="A0A1N6EI37"/>
<evidence type="ECO:0000313" key="8">
    <source>
        <dbReference type="Proteomes" id="UP000185192"/>
    </source>
</evidence>
<dbReference type="Gene3D" id="1.10.357.10">
    <property type="entry name" value="Tetracycline Repressor, domain 2"/>
    <property type="match status" value="1"/>
</dbReference>
<dbReference type="GO" id="GO:0000976">
    <property type="term" value="F:transcription cis-regulatory region binding"/>
    <property type="evidence" value="ECO:0007669"/>
    <property type="project" value="TreeGrafter"/>
</dbReference>
<dbReference type="PANTHER" id="PTHR30055">
    <property type="entry name" value="HTH-TYPE TRANSCRIPTIONAL REGULATOR RUTR"/>
    <property type="match status" value="1"/>
</dbReference>
<name>A0A1N6EI37_9SPHN</name>